<gene>
    <name evidence="1" type="ORF">GKZ75_08440</name>
</gene>
<organism evidence="1 2">
    <name type="scientific">Kocuria marina subsp. indica</name>
    <dbReference type="NCBI Taxonomy" id="1049583"/>
    <lineage>
        <taxon>Bacteria</taxon>
        <taxon>Bacillati</taxon>
        <taxon>Actinomycetota</taxon>
        <taxon>Actinomycetes</taxon>
        <taxon>Micrococcales</taxon>
        <taxon>Micrococcaceae</taxon>
        <taxon>Kocuria</taxon>
    </lineage>
</organism>
<dbReference type="EMBL" id="WMHZ01000010">
    <property type="protein sequence ID" value="NDO78250.1"/>
    <property type="molecule type" value="Genomic_DNA"/>
</dbReference>
<sequence>MSPIIANPTGLDAMQAARLAQRHYELRGAYRHTRNPDVADAMLTMQTRREDHQTRTGWVADYDGENTVYHYTDPDTREGIES</sequence>
<accession>A0A6N9R107</accession>
<dbReference type="AlphaFoldDB" id="A0A6N9R107"/>
<reference evidence="1 2" key="1">
    <citation type="submission" date="2019-11" db="EMBL/GenBank/DDBJ databases">
        <title>Draft genome sequence of Kocuria indica DP-K7, a methyl red degrading Actinobacterium.</title>
        <authorList>
            <person name="Kumaran S."/>
            <person name="Tischler D."/>
            <person name="Ngo A.C.R."/>
            <person name="Schultes F."/>
        </authorList>
    </citation>
    <scope>NUCLEOTIDE SEQUENCE [LARGE SCALE GENOMIC DNA]</scope>
    <source>
        <strain evidence="1 2">DP-K7</strain>
    </source>
</reference>
<name>A0A6N9R107_9MICC</name>
<dbReference type="Proteomes" id="UP000471026">
    <property type="component" value="Unassembled WGS sequence"/>
</dbReference>
<comment type="caution">
    <text evidence="1">The sequence shown here is derived from an EMBL/GenBank/DDBJ whole genome shotgun (WGS) entry which is preliminary data.</text>
</comment>
<evidence type="ECO:0000313" key="1">
    <source>
        <dbReference type="EMBL" id="NDO78250.1"/>
    </source>
</evidence>
<protein>
    <submittedName>
        <fullName evidence="1">Uncharacterized protein</fullName>
    </submittedName>
</protein>
<evidence type="ECO:0000313" key="2">
    <source>
        <dbReference type="Proteomes" id="UP000471026"/>
    </source>
</evidence>
<proteinExistence type="predicted"/>
<dbReference type="RefSeq" id="WP_162229616.1">
    <property type="nucleotide sequence ID" value="NZ_WMHZ01000010.1"/>
</dbReference>